<evidence type="ECO:0000256" key="1">
    <source>
        <dbReference type="SAM" id="SignalP"/>
    </source>
</evidence>
<feature type="chain" id="PRO_5038376531" evidence="1">
    <location>
        <begin position="22"/>
        <end position="312"/>
    </location>
</feature>
<protein>
    <submittedName>
        <fullName evidence="3">Competence protein ComEC</fullName>
    </submittedName>
</protein>
<gene>
    <name evidence="3" type="ORF">SAMN02745190_00544</name>
</gene>
<dbReference type="PROSITE" id="PS51257">
    <property type="entry name" value="PROKAR_LIPOPROTEIN"/>
    <property type="match status" value="1"/>
</dbReference>
<sequence>MKRNKMCLSLMALLMTFMMLAAGCGGKGSAGSGSSAQAAGKVTIKMLDVGQGDAVLIRTAEQTVLIDTSDVDEKQKLRDALKKENVKVVDKLIITHPHADHMGGATLVMNECEVKAVYDNGQTATTKLYRDYLKTIKSKGIAYKALRDGDRLDFGGGVSFEVLSPTEDMVKEGGHDEKGKVNLNLNSIVGRLVFGDFSMMFTGDAEAPSEQGIMKRHAPKELKSTLLKSGHHGSKTSSSDKFLKAVQPEAALISCGKGNEYHHPHPSTRKKYAKHKIDFYRTDVNGMITVESDGHSYTLNVERGTKNDETGN</sequence>
<evidence type="ECO:0000259" key="2">
    <source>
        <dbReference type="SMART" id="SM00849"/>
    </source>
</evidence>
<dbReference type="InterPro" id="IPR001279">
    <property type="entry name" value="Metallo-B-lactamas"/>
</dbReference>
<dbReference type="STRING" id="1123243.SAMN02745190_00544"/>
<dbReference type="Gene3D" id="3.60.15.10">
    <property type="entry name" value="Ribonuclease Z/Hydroxyacylglutathione hydrolase-like"/>
    <property type="match status" value="1"/>
</dbReference>
<dbReference type="CDD" id="cd07731">
    <property type="entry name" value="ComA-like_MBL-fold"/>
    <property type="match status" value="1"/>
</dbReference>
<feature type="signal peptide" evidence="1">
    <location>
        <begin position="1"/>
        <end position="21"/>
    </location>
</feature>
<keyword evidence="4" id="KW-1185">Reference proteome</keyword>
<evidence type="ECO:0000313" key="4">
    <source>
        <dbReference type="Proteomes" id="UP000184404"/>
    </source>
</evidence>
<accession>A0A1M4TNJ8</accession>
<dbReference type="InterPro" id="IPR052159">
    <property type="entry name" value="Competence_DNA_uptake"/>
</dbReference>
<dbReference type="SUPFAM" id="SSF56281">
    <property type="entry name" value="Metallo-hydrolase/oxidoreductase"/>
    <property type="match status" value="1"/>
</dbReference>
<dbReference type="InterPro" id="IPR035681">
    <property type="entry name" value="ComA-like_MBL"/>
</dbReference>
<dbReference type="PANTHER" id="PTHR30619">
    <property type="entry name" value="DNA INTERNALIZATION/COMPETENCE PROTEIN COMEC/REC2"/>
    <property type="match status" value="1"/>
</dbReference>
<proteinExistence type="predicted"/>
<dbReference type="SMART" id="SM00849">
    <property type="entry name" value="Lactamase_B"/>
    <property type="match status" value="1"/>
</dbReference>
<dbReference type="PANTHER" id="PTHR30619:SF1">
    <property type="entry name" value="RECOMBINATION PROTEIN 2"/>
    <property type="match status" value="1"/>
</dbReference>
<dbReference type="Proteomes" id="UP000184404">
    <property type="component" value="Unassembled WGS sequence"/>
</dbReference>
<dbReference type="Pfam" id="PF00753">
    <property type="entry name" value="Lactamase_B"/>
    <property type="match status" value="1"/>
</dbReference>
<dbReference type="InterPro" id="IPR036866">
    <property type="entry name" value="RibonucZ/Hydroxyglut_hydro"/>
</dbReference>
<dbReference type="AlphaFoldDB" id="A0A1M4TNJ8"/>
<evidence type="ECO:0000313" key="3">
    <source>
        <dbReference type="EMBL" id="SHE46072.1"/>
    </source>
</evidence>
<dbReference type="EMBL" id="FQUG01000002">
    <property type="protein sequence ID" value="SHE46072.1"/>
    <property type="molecule type" value="Genomic_DNA"/>
</dbReference>
<organism evidence="3 4">
    <name type="scientific">Schwartzia succinivorans DSM 10502</name>
    <dbReference type="NCBI Taxonomy" id="1123243"/>
    <lineage>
        <taxon>Bacteria</taxon>
        <taxon>Bacillati</taxon>
        <taxon>Bacillota</taxon>
        <taxon>Negativicutes</taxon>
        <taxon>Selenomonadales</taxon>
        <taxon>Selenomonadaceae</taxon>
        <taxon>Schwartzia</taxon>
    </lineage>
</organism>
<feature type="domain" description="Metallo-beta-lactamase" evidence="2">
    <location>
        <begin position="51"/>
        <end position="257"/>
    </location>
</feature>
<reference evidence="3 4" key="1">
    <citation type="submission" date="2016-11" db="EMBL/GenBank/DDBJ databases">
        <authorList>
            <person name="Jaros S."/>
            <person name="Januszkiewicz K."/>
            <person name="Wedrychowicz H."/>
        </authorList>
    </citation>
    <scope>NUCLEOTIDE SEQUENCE [LARGE SCALE GENOMIC DNA]</scope>
    <source>
        <strain evidence="3 4">DSM 10502</strain>
    </source>
</reference>
<keyword evidence="1" id="KW-0732">Signal</keyword>
<name>A0A1M4TNJ8_9FIRM</name>